<feature type="transmembrane region" description="Helical" evidence="6">
    <location>
        <begin position="193"/>
        <end position="211"/>
    </location>
</feature>
<dbReference type="RefSeq" id="WP_231572843.1">
    <property type="nucleotide sequence ID" value="NZ_FNNA01000002.1"/>
</dbReference>
<keyword evidence="3 6" id="KW-0812">Transmembrane</keyword>
<evidence type="ECO:0000256" key="5">
    <source>
        <dbReference type="ARBA" id="ARBA00023136"/>
    </source>
</evidence>
<protein>
    <submittedName>
        <fullName evidence="7">Threonine/homoserine/homoserine lactone efflux protein</fullName>
    </submittedName>
</protein>
<name>A0A1H2W8H6_9RHOB</name>
<dbReference type="GO" id="GO:0005886">
    <property type="term" value="C:plasma membrane"/>
    <property type="evidence" value="ECO:0007669"/>
    <property type="project" value="UniProtKB-SubCell"/>
</dbReference>
<keyword evidence="4 6" id="KW-1133">Transmembrane helix</keyword>
<dbReference type="InterPro" id="IPR001123">
    <property type="entry name" value="LeuE-type"/>
</dbReference>
<feature type="transmembrane region" description="Helical" evidence="6">
    <location>
        <begin position="161"/>
        <end position="181"/>
    </location>
</feature>
<evidence type="ECO:0000256" key="4">
    <source>
        <dbReference type="ARBA" id="ARBA00022989"/>
    </source>
</evidence>
<keyword evidence="2" id="KW-1003">Cell membrane</keyword>
<proteinExistence type="predicted"/>
<feature type="transmembrane region" description="Helical" evidence="6">
    <location>
        <begin position="84"/>
        <end position="104"/>
    </location>
</feature>
<dbReference type="PANTHER" id="PTHR30086">
    <property type="entry name" value="ARGININE EXPORTER PROTEIN ARGO"/>
    <property type="match status" value="1"/>
</dbReference>
<organism evidence="7 8">
    <name type="scientific">Paracoccus sanguinis</name>
    <dbReference type="NCBI Taxonomy" id="1545044"/>
    <lineage>
        <taxon>Bacteria</taxon>
        <taxon>Pseudomonadati</taxon>
        <taxon>Pseudomonadota</taxon>
        <taxon>Alphaproteobacteria</taxon>
        <taxon>Rhodobacterales</taxon>
        <taxon>Paracoccaceae</taxon>
        <taxon>Paracoccus</taxon>
    </lineage>
</organism>
<keyword evidence="5 6" id="KW-0472">Membrane</keyword>
<evidence type="ECO:0000313" key="8">
    <source>
        <dbReference type="Proteomes" id="UP000182944"/>
    </source>
</evidence>
<comment type="subcellular location">
    <subcellularLocation>
        <location evidence="1">Cell membrane</location>
        <topology evidence="1">Multi-pass membrane protein</topology>
    </subcellularLocation>
</comment>
<evidence type="ECO:0000256" key="1">
    <source>
        <dbReference type="ARBA" id="ARBA00004651"/>
    </source>
</evidence>
<feature type="transmembrane region" description="Helical" evidence="6">
    <location>
        <begin position="53"/>
        <end position="78"/>
    </location>
</feature>
<gene>
    <name evidence="7" type="ORF">SAMN05444276_10259</name>
</gene>
<dbReference type="PANTHER" id="PTHR30086:SF19">
    <property type="entry name" value="THREONINE EFFLUX PROTEIN"/>
    <property type="match status" value="1"/>
</dbReference>
<dbReference type="GO" id="GO:0015171">
    <property type="term" value="F:amino acid transmembrane transporter activity"/>
    <property type="evidence" value="ECO:0007669"/>
    <property type="project" value="TreeGrafter"/>
</dbReference>
<sequence length="213" mass="22353">MAGSAFEALALDGVTLPQLALFVSTLAVAILSPGPAIIAASRSAAARGRQASMPYALGLATGASLWCLFALFGLTVLFRAMPQLFVAMKLAGGVYLIWIAVQMWRHAADPLAMGDETVTGPGFWQGIALNLSNPKPALFYASVIMSIFPALHGAAPAVIYLVALSVELSFYVAVTTLMATGPVRRRYIAAKPWIDRIAGGLIGALGVSLILRH</sequence>
<evidence type="ECO:0000313" key="7">
    <source>
        <dbReference type="EMBL" id="SDW76349.1"/>
    </source>
</evidence>
<dbReference type="Pfam" id="PF01810">
    <property type="entry name" value="LysE"/>
    <property type="match status" value="1"/>
</dbReference>
<dbReference type="EMBL" id="FNNA01000002">
    <property type="protein sequence ID" value="SDW76349.1"/>
    <property type="molecule type" value="Genomic_DNA"/>
</dbReference>
<feature type="transmembrane region" description="Helical" evidence="6">
    <location>
        <begin position="20"/>
        <end position="41"/>
    </location>
</feature>
<evidence type="ECO:0000256" key="2">
    <source>
        <dbReference type="ARBA" id="ARBA00022475"/>
    </source>
</evidence>
<accession>A0A1H2W8H6</accession>
<dbReference type="Proteomes" id="UP000182944">
    <property type="component" value="Unassembled WGS sequence"/>
</dbReference>
<reference evidence="8" key="1">
    <citation type="submission" date="2016-10" db="EMBL/GenBank/DDBJ databases">
        <authorList>
            <person name="Varghese N."/>
            <person name="Submissions S."/>
        </authorList>
    </citation>
    <scope>NUCLEOTIDE SEQUENCE [LARGE SCALE GENOMIC DNA]</scope>
    <source>
        <strain evidence="8">DSM 29303</strain>
    </source>
</reference>
<dbReference type="AlphaFoldDB" id="A0A1H2W8H6"/>
<dbReference type="STRING" id="1545044.SAMN05444276_10259"/>
<keyword evidence="8" id="KW-1185">Reference proteome</keyword>
<evidence type="ECO:0000256" key="3">
    <source>
        <dbReference type="ARBA" id="ARBA00022692"/>
    </source>
</evidence>
<evidence type="ECO:0000256" key="6">
    <source>
        <dbReference type="SAM" id="Phobius"/>
    </source>
</evidence>